<dbReference type="STRING" id="150248.SAMN05216169_104719"/>
<feature type="transmembrane region" description="Helical" evidence="1">
    <location>
        <begin position="6"/>
        <end position="28"/>
    </location>
</feature>
<protein>
    <submittedName>
        <fullName evidence="3">Putative membrane protein</fullName>
    </submittedName>
</protein>
<feature type="domain" description="SHOCT" evidence="2">
    <location>
        <begin position="40"/>
        <end position="60"/>
    </location>
</feature>
<dbReference type="Pfam" id="PF09851">
    <property type="entry name" value="SHOCT"/>
    <property type="match status" value="1"/>
</dbReference>
<accession>A0A1I0TUM0</accession>
<dbReference type="AlphaFoldDB" id="A0A1I0TUM0"/>
<dbReference type="OrthoDB" id="1787194at2"/>
<organism evidence="3 4">
    <name type="scientific">Anoxybacillus pushchinoensis</name>
    <dbReference type="NCBI Taxonomy" id="150248"/>
    <lineage>
        <taxon>Bacteria</taxon>
        <taxon>Bacillati</taxon>
        <taxon>Bacillota</taxon>
        <taxon>Bacilli</taxon>
        <taxon>Bacillales</taxon>
        <taxon>Anoxybacillaceae</taxon>
        <taxon>Anoxybacillus</taxon>
    </lineage>
</organism>
<reference evidence="4" key="1">
    <citation type="submission" date="2016-10" db="EMBL/GenBank/DDBJ databases">
        <authorList>
            <person name="Varghese N."/>
            <person name="Submissions S."/>
        </authorList>
    </citation>
    <scope>NUCLEOTIDE SEQUENCE [LARGE SCALE GENOMIC DNA]</scope>
    <source>
        <strain evidence="4">K1</strain>
    </source>
</reference>
<evidence type="ECO:0000256" key="1">
    <source>
        <dbReference type="SAM" id="Phobius"/>
    </source>
</evidence>
<name>A0A1I0TUM0_9BACL</name>
<evidence type="ECO:0000259" key="2">
    <source>
        <dbReference type="Pfam" id="PF09851"/>
    </source>
</evidence>
<keyword evidence="1" id="KW-0472">Membrane</keyword>
<dbReference type="Proteomes" id="UP000198979">
    <property type="component" value="Unassembled WGS sequence"/>
</dbReference>
<keyword evidence="1" id="KW-0812">Transmembrane</keyword>
<proteinExistence type="predicted"/>
<keyword evidence="1" id="KW-1133">Transmembrane helix</keyword>
<evidence type="ECO:0000313" key="4">
    <source>
        <dbReference type="Proteomes" id="UP000198979"/>
    </source>
</evidence>
<evidence type="ECO:0000313" key="3">
    <source>
        <dbReference type="EMBL" id="SFA55529.1"/>
    </source>
</evidence>
<dbReference type="EMBL" id="FOJQ01000047">
    <property type="protein sequence ID" value="SFA55529.1"/>
    <property type="molecule type" value="Genomic_DNA"/>
</dbReference>
<sequence length="66" mass="7740">MMFGGSFMMVGIMLFWVVLIAVGFYLLYRFINGRKEELSPMEILKIRLAKGEISLEEFERLSKKCE</sequence>
<gene>
    <name evidence="3" type="ORF">SAMN05216169_104719</name>
</gene>
<keyword evidence="4" id="KW-1185">Reference proteome</keyword>
<dbReference type="RefSeq" id="WP_091704285.1">
    <property type="nucleotide sequence ID" value="NZ_FOJQ01000047.1"/>
</dbReference>
<dbReference type="InterPro" id="IPR018649">
    <property type="entry name" value="SHOCT"/>
</dbReference>